<feature type="transmembrane region" description="Helical" evidence="1">
    <location>
        <begin position="76"/>
        <end position="95"/>
    </location>
</feature>
<organism evidence="2 3">
    <name type="scientific">Catellicoccus marimammalium M35/04/3</name>
    <dbReference type="NCBI Taxonomy" id="1234409"/>
    <lineage>
        <taxon>Bacteria</taxon>
        <taxon>Bacillati</taxon>
        <taxon>Bacillota</taxon>
        <taxon>Bacilli</taxon>
        <taxon>Lactobacillales</taxon>
        <taxon>Enterococcaceae</taxon>
        <taxon>Catellicoccus</taxon>
    </lineage>
</organism>
<dbReference type="AlphaFoldDB" id="K8ZC02"/>
<comment type="caution">
    <text evidence="2">The sequence shown here is derived from an EMBL/GenBank/DDBJ whole genome shotgun (WGS) entry which is preliminary data.</text>
</comment>
<dbReference type="Proteomes" id="UP000016057">
    <property type="component" value="Unassembled WGS sequence"/>
</dbReference>
<dbReference type="RefSeq" id="WP_009489476.1">
    <property type="nucleotide sequence ID" value="NZ_AMYT01000012.1"/>
</dbReference>
<name>K8ZC02_9ENTE</name>
<keyword evidence="3" id="KW-1185">Reference proteome</keyword>
<gene>
    <name evidence="2" type="ORF">C683_0531</name>
</gene>
<keyword evidence="1" id="KW-0472">Membrane</keyword>
<evidence type="ECO:0000313" key="2">
    <source>
        <dbReference type="EMBL" id="EKU27537.1"/>
    </source>
</evidence>
<reference evidence="2 3" key="1">
    <citation type="journal article" date="2013" name="Genome Announc.">
        <title>Draft Genome Sequence of Catellicoccus marimammalium, a Novel Species Commonly Found in Gull Feces.</title>
        <authorList>
            <person name="Weigand M.R."/>
            <person name="Ryu H."/>
            <person name="Bozcek L."/>
            <person name="Konstantinidis K.T."/>
            <person name="Santo Domingo J.W."/>
        </authorList>
    </citation>
    <scope>NUCLEOTIDE SEQUENCE [LARGE SCALE GENOMIC DNA]</scope>
    <source>
        <strain evidence="2 3">M35/04/3</strain>
    </source>
</reference>
<feature type="transmembrane region" description="Helical" evidence="1">
    <location>
        <begin position="50"/>
        <end position="70"/>
    </location>
</feature>
<protein>
    <recommendedName>
        <fullName evidence="4">SMODS and SLOG-associating 2TM effector domain-containing protein</fullName>
    </recommendedName>
</protein>
<sequence length="101" mass="11941">MEEKEANKNQSKTNYLRNKLHEEVKRYIVDVSWHYFVYKRYANQLWRTKIIVHFARLLATGIASSGLIALLFTDEAWLQLATTILSLIVFLINGISRDYNY</sequence>
<keyword evidence="1" id="KW-0812">Transmembrane</keyword>
<keyword evidence="1" id="KW-1133">Transmembrane helix</keyword>
<evidence type="ECO:0000313" key="3">
    <source>
        <dbReference type="Proteomes" id="UP000016057"/>
    </source>
</evidence>
<evidence type="ECO:0008006" key="4">
    <source>
        <dbReference type="Google" id="ProtNLM"/>
    </source>
</evidence>
<dbReference type="EMBL" id="AMYT01000012">
    <property type="protein sequence ID" value="EKU27537.1"/>
    <property type="molecule type" value="Genomic_DNA"/>
</dbReference>
<dbReference type="STRING" id="1234409.C683_0531"/>
<proteinExistence type="predicted"/>
<evidence type="ECO:0000256" key="1">
    <source>
        <dbReference type="SAM" id="Phobius"/>
    </source>
</evidence>
<accession>K8ZC02</accession>
<dbReference type="OrthoDB" id="2227832at2"/>